<evidence type="ECO:0000313" key="2">
    <source>
        <dbReference type="Proteomes" id="UP000789525"/>
    </source>
</evidence>
<organism evidence="1 2">
    <name type="scientific">Acaulospora colombiana</name>
    <dbReference type="NCBI Taxonomy" id="27376"/>
    <lineage>
        <taxon>Eukaryota</taxon>
        <taxon>Fungi</taxon>
        <taxon>Fungi incertae sedis</taxon>
        <taxon>Mucoromycota</taxon>
        <taxon>Glomeromycotina</taxon>
        <taxon>Glomeromycetes</taxon>
        <taxon>Diversisporales</taxon>
        <taxon>Acaulosporaceae</taxon>
        <taxon>Acaulospora</taxon>
    </lineage>
</organism>
<reference evidence="1" key="1">
    <citation type="submission" date="2021-06" db="EMBL/GenBank/DDBJ databases">
        <authorList>
            <person name="Kallberg Y."/>
            <person name="Tangrot J."/>
            <person name="Rosling A."/>
        </authorList>
    </citation>
    <scope>NUCLEOTIDE SEQUENCE</scope>
    <source>
        <strain evidence="1">CL356</strain>
    </source>
</reference>
<sequence length="48" mass="5420">MTPLVHLIDRCSPSTDHLENEVKKQNSPSLYHHHAAVKGSSSEASFFW</sequence>
<proteinExistence type="predicted"/>
<dbReference type="Proteomes" id="UP000789525">
    <property type="component" value="Unassembled WGS sequence"/>
</dbReference>
<keyword evidence="2" id="KW-1185">Reference proteome</keyword>
<accession>A0ACA9KVD1</accession>
<comment type="caution">
    <text evidence="1">The sequence shown here is derived from an EMBL/GenBank/DDBJ whole genome shotgun (WGS) entry which is preliminary data.</text>
</comment>
<dbReference type="EMBL" id="CAJVPT010003084">
    <property type="protein sequence ID" value="CAG8491632.1"/>
    <property type="molecule type" value="Genomic_DNA"/>
</dbReference>
<gene>
    <name evidence="1" type="ORF">ACOLOM_LOCUS2403</name>
</gene>
<protein>
    <submittedName>
        <fullName evidence="1">10803_t:CDS:1</fullName>
    </submittedName>
</protein>
<name>A0ACA9KVD1_9GLOM</name>
<evidence type="ECO:0000313" key="1">
    <source>
        <dbReference type="EMBL" id="CAG8491632.1"/>
    </source>
</evidence>